<evidence type="ECO:0000313" key="2">
    <source>
        <dbReference type="EMBL" id="EGO31202.1"/>
    </source>
</evidence>
<name>F8NFB9_SERL9</name>
<dbReference type="RefSeq" id="XP_007313086.1">
    <property type="nucleotide sequence ID" value="XM_007313024.1"/>
</dbReference>
<keyword evidence="1" id="KW-0472">Membrane</keyword>
<proteinExistence type="predicted"/>
<dbReference type="KEGG" id="sla:SERLADRAFT_377001"/>
<dbReference type="GeneID" id="18810677"/>
<sequence length="59" mass="7371">MFTHYDYDLQLYRGRDCDMVLFLQQYDLAWLWQCLIMIFEWLNTESPTSRRLPESARKY</sequence>
<keyword evidence="1" id="KW-1133">Transmembrane helix</keyword>
<dbReference type="AlphaFoldDB" id="F8NFB9"/>
<reference evidence="2" key="1">
    <citation type="submission" date="2011-04" db="EMBL/GenBank/DDBJ databases">
        <title>Evolution of plant cell wall degrading machinery underlies the functional diversity of forest fungi.</title>
        <authorList>
            <consortium name="US DOE Joint Genome Institute (JGI-PGF)"/>
            <person name="Eastwood D.C."/>
            <person name="Floudas D."/>
            <person name="Binder M."/>
            <person name="Majcherczyk A."/>
            <person name="Schneider P."/>
            <person name="Aerts A."/>
            <person name="Asiegbu F.O."/>
            <person name="Baker S.E."/>
            <person name="Barry K."/>
            <person name="Bendiksby M."/>
            <person name="Blumentritt M."/>
            <person name="Coutinho P.M."/>
            <person name="Cullen D."/>
            <person name="Cullen D."/>
            <person name="Gathman A."/>
            <person name="Goodell B."/>
            <person name="Henrissat B."/>
            <person name="Ihrmark K."/>
            <person name="Kauserud H."/>
            <person name="Kohler A."/>
            <person name="LaButti K."/>
            <person name="Lapidus A."/>
            <person name="Lavin J.L."/>
            <person name="Lee Y.-H."/>
            <person name="Lindquist E."/>
            <person name="Lilly W."/>
            <person name="Lucas S."/>
            <person name="Morin E."/>
            <person name="Murat C."/>
            <person name="Oguiza J.A."/>
            <person name="Park J."/>
            <person name="Pisabarro A.G."/>
            <person name="Riley R."/>
            <person name="Rosling A."/>
            <person name="Salamov A."/>
            <person name="Schmidt O."/>
            <person name="Schmutz J."/>
            <person name="Skrede I."/>
            <person name="Stenlid J."/>
            <person name="Wiebenga A."/>
            <person name="Xie X."/>
            <person name="Kues U."/>
            <person name="Hibbett D.S."/>
            <person name="Hoffmeister D."/>
            <person name="Hogberg N."/>
            <person name="Martin F."/>
            <person name="Grigoriev I.V."/>
            <person name="Watkinson S.C."/>
        </authorList>
    </citation>
    <scope>NUCLEOTIDE SEQUENCE</scope>
    <source>
        <strain evidence="2">S7.9</strain>
    </source>
</reference>
<dbReference type="EMBL" id="GL945428">
    <property type="protein sequence ID" value="EGO31202.1"/>
    <property type="molecule type" value="Genomic_DNA"/>
</dbReference>
<dbReference type="HOGENOM" id="CLU_2962291_0_0_1"/>
<feature type="transmembrane region" description="Helical" evidence="1">
    <location>
        <begin position="20"/>
        <end position="42"/>
    </location>
</feature>
<protein>
    <submittedName>
        <fullName evidence="2">Uncharacterized protein</fullName>
    </submittedName>
</protein>
<keyword evidence="1" id="KW-0812">Transmembrane</keyword>
<evidence type="ECO:0000256" key="1">
    <source>
        <dbReference type="SAM" id="Phobius"/>
    </source>
</evidence>
<gene>
    <name evidence="2" type="ORF">SERLADRAFT_377001</name>
</gene>
<organism>
    <name type="scientific">Serpula lacrymans var. lacrymans (strain S7.9)</name>
    <name type="common">Dry rot fungus</name>
    <dbReference type="NCBI Taxonomy" id="578457"/>
    <lineage>
        <taxon>Eukaryota</taxon>
        <taxon>Fungi</taxon>
        <taxon>Dikarya</taxon>
        <taxon>Basidiomycota</taxon>
        <taxon>Agaricomycotina</taxon>
        <taxon>Agaricomycetes</taxon>
        <taxon>Agaricomycetidae</taxon>
        <taxon>Boletales</taxon>
        <taxon>Coniophorineae</taxon>
        <taxon>Serpulaceae</taxon>
        <taxon>Serpula</taxon>
    </lineage>
</organism>
<accession>F8NFB9</accession>
<dbReference type="Proteomes" id="UP000008064">
    <property type="component" value="Unassembled WGS sequence"/>
</dbReference>